<name>A0ABD0M369_9CAEN</name>
<gene>
    <name evidence="2" type="ORF">BaRGS_00002784</name>
</gene>
<evidence type="ECO:0000256" key="1">
    <source>
        <dbReference type="SAM" id="MobiDB-lite"/>
    </source>
</evidence>
<evidence type="ECO:0000313" key="2">
    <source>
        <dbReference type="EMBL" id="KAK7506062.1"/>
    </source>
</evidence>
<sequence length="288" mass="31288">MFLQPHGRGAGPVCSHTMTNGFCPEPSLAQKPPPLTEVRSDTKHTSRNERGSCSQNHHHTSSCANTTRRPMVGEGWKSCSPLQFLSSLSTDGGRQIIRPDPFIARLVLLAVDLIQSTQGGGPFSPHSGRWARLTPLRAVGLSSQSGWLPKPCIFWWICGESVSSHSGQYACFTPLRAWICFTPLRAWICFTPLSALDLFHPTQGVDLFHPTQGGGSVSPHSGRWICFPPTQGGGSVFYPLRAVDLFSTHSGRWICFLPTEGGGSVFTPLRAVDLFHSTQGDGPVSLHS</sequence>
<dbReference type="EMBL" id="JACVVK020000008">
    <property type="protein sequence ID" value="KAK7506062.1"/>
    <property type="molecule type" value="Genomic_DNA"/>
</dbReference>
<dbReference type="Proteomes" id="UP001519460">
    <property type="component" value="Unassembled WGS sequence"/>
</dbReference>
<accession>A0ABD0M369</accession>
<protein>
    <submittedName>
        <fullName evidence="2">Uncharacterized protein</fullName>
    </submittedName>
</protein>
<comment type="caution">
    <text evidence="2">The sequence shown here is derived from an EMBL/GenBank/DDBJ whole genome shotgun (WGS) entry which is preliminary data.</text>
</comment>
<feature type="compositionally biased region" description="Basic and acidic residues" evidence="1">
    <location>
        <begin position="38"/>
        <end position="50"/>
    </location>
</feature>
<keyword evidence="3" id="KW-1185">Reference proteome</keyword>
<reference evidence="2 3" key="1">
    <citation type="journal article" date="2023" name="Sci. Data">
        <title>Genome assembly of the Korean intertidal mud-creeper Batillaria attramentaria.</title>
        <authorList>
            <person name="Patra A.K."/>
            <person name="Ho P.T."/>
            <person name="Jun S."/>
            <person name="Lee S.J."/>
            <person name="Kim Y."/>
            <person name="Won Y.J."/>
        </authorList>
    </citation>
    <scope>NUCLEOTIDE SEQUENCE [LARGE SCALE GENOMIC DNA]</scope>
    <source>
        <strain evidence="2">Wonlab-2016</strain>
    </source>
</reference>
<feature type="compositionally biased region" description="Polar residues" evidence="1">
    <location>
        <begin position="51"/>
        <end position="67"/>
    </location>
</feature>
<feature type="region of interest" description="Disordered" evidence="1">
    <location>
        <begin position="23"/>
        <end position="67"/>
    </location>
</feature>
<evidence type="ECO:0000313" key="3">
    <source>
        <dbReference type="Proteomes" id="UP001519460"/>
    </source>
</evidence>
<organism evidence="2 3">
    <name type="scientific">Batillaria attramentaria</name>
    <dbReference type="NCBI Taxonomy" id="370345"/>
    <lineage>
        <taxon>Eukaryota</taxon>
        <taxon>Metazoa</taxon>
        <taxon>Spiralia</taxon>
        <taxon>Lophotrochozoa</taxon>
        <taxon>Mollusca</taxon>
        <taxon>Gastropoda</taxon>
        <taxon>Caenogastropoda</taxon>
        <taxon>Sorbeoconcha</taxon>
        <taxon>Cerithioidea</taxon>
        <taxon>Batillariidae</taxon>
        <taxon>Batillaria</taxon>
    </lineage>
</organism>
<proteinExistence type="predicted"/>
<dbReference type="AlphaFoldDB" id="A0ABD0M369"/>